<reference evidence="1" key="1">
    <citation type="journal article" date="2014" name="Int. J. Syst. Evol. Microbiol.">
        <title>Complete genome sequence of Corynebacterium casei LMG S-19264T (=DSM 44701T), isolated from a smear-ripened cheese.</title>
        <authorList>
            <consortium name="US DOE Joint Genome Institute (JGI-PGF)"/>
            <person name="Walter F."/>
            <person name="Albersmeier A."/>
            <person name="Kalinowski J."/>
            <person name="Ruckert C."/>
        </authorList>
    </citation>
    <scope>NUCLEOTIDE SEQUENCE</scope>
    <source>
        <strain evidence="1">CGMCC 1.12777</strain>
    </source>
</reference>
<proteinExistence type="predicted"/>
<reference evidence="1" key="2">
    <citation type="submission" date="2020-09" db="EMBL/GenBank/DDBJ databases">
        <authorList>
            <person name="Sun Q."/>
            <person name="Zhou Y."/>
        </authorList>
    </citation>
    <scope>NUCLEOTIDE SEQUENCE</scope>
    <source>
        <strain evidence="1">CGMCC 1.12777</strain>
    </source>
</reference>
<name>A0A8J2ZUK2_9BACL</name>
<dbReference type="Proteomes" id="UP000656813">
    <property type="component" value="Unassembled WGS sequence"/>
</dbReference>
<comment type="caution">
    <text evidence="1">The sequence shown here is derived from an EMBL/GenBank/DDBJ whole genome shotgun (WGS) entry which is preliminary data.</text>
</comment>
<dbReference type="AlphaFoldDB" id="A0A8J2ZUK2"/>
<accession>A0A8J2ZUK2</accession>
<sequence length="59" mass="7010">MRSFEIIFFVFVRPHSIFGGQSHSYILHDFNDYVDREGSNWKESIFLKISPREQAETSI</sequence>
<keyword evidence="2" id="KW-1185">Reference proteome</keyword>
<organism evidence="1 2">
    <name type="scientific">Pullulanibacillus pueri</name>
    <dbReference type="NCBI Taxonomy" id="1437324"/>
    <lineage>
        <taxon>Bacteria</taxon>
        <taxon>Bacillati</taxon>
        <taxon>Bacillota</taxon>
        <taxon>Bacilli</taxon>
        <taxon>Bacillales</taxon>
        <taxon>Sporolactobacillaceae</taxon>
        <taxon>Pullulanibacillus</taxon>
    </lineage>
</organism>
<gene>
    <name evidence="1" type="ORF">GCM10007096_13310</name>
</gene>
<dbReference type="EMBL" id="BMFV01000007">
    <property type="protein sequence ID" value="GGH79012.1"/>
    <property type="molecule type" value="Genomic_DNA"/>
</dbReference>
<protein>
    <submittedName>
        <fullName evidence="1">Uncharacterized protein</fullName>
    </submittedName>
</protein>
<evidence type="ECO:0000313" key="1">
    <source>
        <dbReference type="EMBL" id="GGH79012.1"/>
    </source>
</evidence>
<evidence type="ECO:0000313" key="2">
    <source>
        <dbReference type="Proteomes" id="UP000656813"/>
    </source>
</evidence>